<dbReference type="PANTHER" id="PTHR12792:SF0">
    <property type="entry name" value="SEPARIN"/>
    <property type="match status" value="1"/>
</dbReference>
<evidence type="ECO:0000256" key="4">
    <source>
        <dbReference type="ARBA" id="ARBA00022829"/>
    </source>
</evidence>
<protein>
    <recommendedName>
        <fullName evidence="2">separase</fullName>
        <ecNumber evidence="2">3.4.22.49</ecNumber>
    </recommendedName>
</protein>
<dbReference type="Pfam" id="PF03568">
    <property type="entry name" value="Separin_C"/>
    <property type="match status" value="1"/>
</dbReference>
<comment type="catalytic activity">
    <reaction evidence="1">
        <text>All bonds known to be hydrolyzed by this endopeptidase have arginine in P1 and an acidic residue in P4. P6 is often occupied by an acidic residue or by a hydroxy-amino-acid residue, the phosphorylation of which enhances cleavage.</text>
        <dbReference type="EC" id="3.4.22.49"/>
    </reaction>
</comment>
<proteinExistence type="predicted"/>
<dbReference type="Gramene" id="PRQ19898">
    <property type="protein sequence ID" value="PRQ19898"/>
    <property type="gene ID" value="RchiOBHm_Chr7g0222331"/>
</dbReference>
<dbReference type="OMA" id="SYCANKC"/>
<dbReference type="GO" id="GO:0005737">
    <property type="term" value="C:cytoplasm"/>
    <property type="evidence" value="ECO:0007669"/>
    <property type="project" value="TreeGrafter"/>
</dbReference>
<reference evidence="7 8" key="1">
    <citation type="journal article" date="2018" name="Nat. Genet.">
        <title>The Rosa genome provides new insights in the design of modern roses.</title>
        <authorList>
            <person name="Bendahmane M."/>
        </authorList>
    </citation>
    <scope>NUCLEOTIDE SEQUENCE [LARGE SCALE GENOMIC DNA]</scope>
    <source>
        <strain evidence="8">cv. Old Blush</strain>
    </source>
</reference>
<dbReference type="InterPro" id="IPR056933">
    <property type="entry name" value="TPR_ESP1"/>
</dbReference>
<dbReference type="GO" id="GO:0004197">
    <property type="term" value="F:cysteine-type endopeptidase activity"/>
    <property type="evidence" value="ECO:0007669"/>
    <property type="project" value="InterPro"/>
</dbReference>
<evidence type="ECO:0000256" key="1">
    <source>
        <dbReference type="ARBA" id="ARBA00000451"/>
    </source>
</evidence>
<evidence type="ECO:0000256" key="5">
    <source>
        <dbReference type="SAM" id="MobiDB-lite"/>
    </source>
</evidence>
<evidence type="ECO:0000313" key="7">
    <source>
        <dbReference type="EMBL" id="PRQ19898.1"/>
    </source>
</evidence>
<gene>
    <name evidence="7" type="ORF">RchiOBHm_Chr7g0222331</name>
</gene>
<dbReference type="Proteomes" id="UP000238479">
    <property type="component" value="Chromosome 7"/>
</dbReference>
<comment type="caution">
    <text evidence="7">The sequence shown here is derived from an EMBL/GenBank/DDBJ whole genome shotgun (WGS) entry which is preliminary data.</text>
</comment>
<keyword evidence="3 7" id="KW-0378">Hydrolase</keyword>
<feature type="region of interest" description="Disordered" evidence="5">
    <location>
        <begin position="1276"/>
        <end position="1309"/>
    </location>
</feature>
<dbReference type="EC" id="3.4.22.49" evidence="2"/>
<dbReference type="InterPro" id="IPR056932">
    <property type="entry name" value="TPR_ESP1_2nd"/>
</dbReference>
<keyword evidence="8" id="KW-1185">Reference proteome</keyword>
<dbReference type="EMBL" id="PDCK01000045">
    <property type="protein sequence ID" value="PRQ19898.1"/>
    <property type="molecule type" value="Genomic_DNA"/>
</dbReference>
<dbReference type="Pfam" id="PF25110">
    <property type="entry name" value="TPR_ESP1"/>
    <property type="match status" value="1"/>
</dbReference>
<dbReference type="InterPro" id="IPR030397">
    <property type="entry name" value="SEPARIN_core_dom"/>
</dbReference>
<dbReference type="GO" id="GO:0051307">
    <property type="term" value="P:meiotic chromosome separation"/>
    <property type="evidence" value="ECO:0007669"/>
    <property type="project" value="TreeGrafter"/>
</dbReference>
<evidence type="ECO:0000256" key="3">
    <source>
        <dbReference type="ARBA" id="ARBA00022801"/>
    </source>
</evidence>
<dbReference type="PROSITE" id="PS51700">
    <property type="entry name" value="SEPARIN"/>
    <property type="match status" value="1"/>
</dbReference>
<dbReference type="STRING" id="74649.A0A2P6PD86"/>
<evidence type="ECO:0000256" key="2">
    <source>
        <dbReference type="ARBA" id="ARBA00012489"/>
    </source>
</evidence>
<sequence length="2147" mass="242109">MASATETSETLLSKLESADSAAIHRLISDYLNPFADLHKKKTSTDHQTLQRSLAKKFTPFLNRALAILPKRLADPSKLDAKFAPELFDIYRLCLDSMDAVSSQFSGKPYKFHIQRIRLVYAFEAWGRHQDAEFEALRVLKSFKAIELGTKPVNLDRRFVPGVEQGGCDKEFGALLGEVVWMLAKCASLIQSKEAEVYERLLCMVEELGPWFRVLDETVHDKVHRQLAIYLERCTLFLVRELSSLGANLVCKFCRITVSEYAKSSIKDHMFKCARRICSAVFSLQETSSSFISNTLLCLFDSLVDECKAEVEYSGKDFIELIAYCANKCRAASTNLSGTMRSHSKKLITHFDQDPPLNLILRLYATGLHYIDCRIKSKDEDLTYSGGAIRTLLDDEDTMTDLSDCLDSLESYFQIGTNDISKSGFSTSHMQKDLKDYLLPYFNALEFLCHPLADLVYSGKKQIFADNGAASVSSELCVIQGAFHQLYDLFLSLQTYRITCEIDIDGFKHNSILRASVAAFMLSTRTKLNMQKSAQILNHVITSEWIQLDGLKHIYVSLYNTGTCLYKNKELNEASEALKLSCKASWTRVIHLCELFAGKLKVASADPSEDTILDVLNESCTGSAFLLDILNQVDNHEVKRAMAECLETWSIAANLFGRLPGPMSVVQQWVKMECKCCNNMHIEDSSPTLYSLLSSSKKISKKTTEIILEQGLLAYEKMYAVNPEFCQKMQMQIINILLQDVYVTPDSWLQKARILVRKGRALKLYGIKGLKDCIHCLSEAISSLSKMYDNTSIHQTSPRHELAVAYCLRALCTQEDEPQSEKMFQDIRAALDAWLGISTTDMCSPDDNCSPDDKCLMVSENTMMLLYNIIDLLSIKGHMDYYHDIYRLLIRLFNWKNIPLEKCLVRLWECRRVSHALCTSPVNDALIMSLSDHFGELPKSIDFWIDCLKGSQQLVIGFQHNFSFLFANLPWGPCNHASLFRCEITVDEVKKDALELISSVPVSSQSAYVAAYLYYDLCERLVSNGQLVEALSYAMEAHQLRLELFQKKFAYSFVRKAEKYNETRDTYQNFTLEDHNLEVKRSVAREVWSFDTSSCNLENCYLSPYNVLQCYLESTLQVGIIHEIVGNGAEAEVVLQWGKTISCSQSLPLFAVAFCSVLGKLYHKKQLWDLAEKELQSANQYLKASAKDISCVKCRLMQKATVKLNLGDLYQSKFYSSRSASLETLSYAESLYKSALTKLNLSEWQNSVSCPGQTVLKEVGYSAGSISSHFAETKVEPKSKIEAKKSRTKNARKPVGRDQGSVPDYNLRSTRSRCQSSQNQSVRGIGVQVGHPKHLKRSTECDSSDNLSNKDFLLDLKTCEVSYGSDLTCICNKMRCWHCLPMEVMESGLLKNFVDLKWEYVRRRLSLRLLTGLGNCLENQGQIHETNELILQSVSILVSRNPFCITTSSIPTTSLLDLMAKEIPGDVLSVERAEVLYSICWLSLKIRSKNTRVIFSDLPHIHLPKLVSWLMLAFVLCREVPVLFQKVSRLLAAIFLLSASSELFSLSSSCKKLHENHWASYFHQASIGTHLNYQFFTKVSERCKLQHLLNGEGAHVAGSCLVSETQNLHRVAPESIQDLEEFVTEFFSGLPCTTIICISVLGGPYASLLQELLCFPSRMHAWILVSRLNSKNQPISMLLPVDSVLEGDSDDVSDTGIKDWHCPWGSTVVDDVAPEFRLILEGTHSSSVKHPVQDTNEKKLNWWVQRKNFDRRLGKFLKNLEDSWFGTWKLVLLGEWSNCKQLDLVHKKLVRNLKSKCKMEIDESLLKVILGGSKYALEGGARVTQLCLKKGSCVSKVGYLEEEKCMASCNDSNGGENLSELASKLVLEAVNELEGLHSSLNIEPTILVVDYEVQMLPWENLPILRNQEVYRMPSVGSISATANRNYHNQDQVQSIVTSFPLIDPLDAFYLLNPSGDLNYTQNEFETWFRDQNLEGKVGCAPPAEELAVALKSHDLFMYFGHGCGQQYIPRREIQRLEHCAATLLMGCSSGSLKLNGCYVPQGTPLSYLLAGSPVIVANLWDVTDRDIDRFAKSMLDSWLKARSSPCVSCAQCNKKVTKKKLATNLSCEHRPKVGSFMSEARKTCQLPFLIGAAPVCYGVPTGIWKKEL</sequence>
<evidence type="ECO:0000313" key="8">
    <source>
        <dbReference type="Proteomes" id="UP000238479"/>
    </source>
</evidence>
<organism evidence="7 8">
    <name type="scientific">Rosa chinensis</name>
    <name type="common">China rose</name>
    <dbReference type="NCBI Taxonomy" id="74649"/>
    <lineage>
        <taxon>Eukaryota</taxon>
        <taxon>Viridiplantae</taxon>
        <taxon>Streptophyta</taxon>
        <taxon>Embryophyta</taxon>
        <taxon>Tracheophyta</taxon>
        <taxon>Spermatophyta</taxon>
        <taxon>Magnoliopsida</taxon>
        <taxon>eudicotyledons</taxon>
        <taxon>Gunneridae</taxon>
        <taxon>Pentapetalae</taxon>
        <taxon>rosids</taxon>
        <taxon>fabids</taxon>
        <taxon>Rosales</taxon>
        <taxon>Rosaceae</taxon>
        <taxon>Rosoideae</taxon>
        <taxon>Rosoideae incertae sedis</taxon>
        <taxon>Rosa</taxon>
    </lineage>
</organism>
<dbReference type="InterPro" id="IPR005314">
    <property type="entry name" value="Peptidase_C50"/>
</dbReference>
<evidence type="ECO:0000259" key="6">
    <source>
        <dbReference type="PROSITE" id="PS51700"/>
    </source>
</evidence>
<dbReference type="GO" id="GO:0006508">
    <property type="term" value="P:proteolysis"/>
    <property type="evidence" value="ECO:0007669"/>
    <property type="project" value="InterPro"/>
</dbReference>
<feature type="domain" description="Peptidase C50" evidence="6">
    <location>
        <begin position="1943"/>
        <end position="2037"/>
    </location>
</feature>
<keyword evidence="4" id="KW-0159">Chromosome partition</keyword>
<name>A0A2P6PD86_ROSCH</name>
<dbReference type="Pfam" id="PF25113">
    <property type="entry name" value="TPR_ESP1_2nd"/>
    <property type="match status" value="1"/>
</dbReference>
<accession>A0A2P6PD86</accession>
<dbReference type="GO" id="GO:0005634">
    <property type="term" value="C:nucleus"/>
    <property type="evidence" value="ECO:0007669"/>
    <property type="project" value="InterPro"/>
</dbReference>
<dbReference type="PANTHER" id="PTHR12792">
    <property type="entry name" value="EXTRA SPINDLE POLES 1-RELATED"/>
    <property type="match status" value="1"/>
</dbReference>
<dbReference type="GO" id="GO:0072686">
    <property type="term" value="C:mitotic spindle"/>
    <property type="evidence" value="ECO:0007669"/>
    <property type="project" value="TreeGrafter"/>
</dbReference>